<reference evidence="4 5" key="1">
    <citation type="submission" date="2023-07" db="EMBL/GenBank/DDBJ databases">
        <title>Sorghum-associated microbial communities from plants grown in Nebraska, USA.</title>
        <authorList>
            <person name="Schachtman D."/>
        </authorList>
    </citation>
    <scope>NUCLEOTIDE SEQUENCE [LARGE SCALE GENOMIC DNA]</scope>
    <source>
        <strain evidence="4 5">BE332</strain>
    </source>
</reference>
<gene>
    <name evidence="4" type="ORF">J2X26_002471</name>
</gene>
<evidence type="ECO:0000256" key="2">
    <source>
        <dbReference type="SAM" id="SignalP"/>
    </source>
</evidence>
<sequence>MAWQRRVVPALLGVVLAALVAGCTGGGPEPAATTPPPVAEVTPTPTPTPIVKPERPAAMDEPTTDGAIAAATYFMALYDYAFSARDAESLSMMSAETCKFCKYVGDSVAALVVSGHTSVGPPVRVISAVSTEIRPDEWFTARLQVAQDSTQELAADGTVVSESEANLTDFVFALSWLGDSWRVEAVDLAVIEK</sequence>
<feature type="domain" description="DUF6318" evidence="3">
    <location>
        <begin position="52"/>
        <end position="185"/>
    </location>
</feature>
<evidence type="ECO:0000313" key="5">
    <source>
        <dbReference type="Proteomes" id="UP001239626"/>
    </source>
</evidence>
<dbReference type="RefSeq" id="WP_307492653.1">
    <property type="nucleotide sequence ID" value="NZ_JAUSVB010000003.1"/>
</dbReference>
<keyword evidence="5" id="KW-1185">Reference proteome</keyword>
<name>A0ABU0EFV4_9CELL</name>
<dbReference type="Proteomes" id="UP001239626">
    <property type="component" value="Unassembled WGS sequence"/>
</dbReference>
<protein>
    <recommendedName>
        <fullName evidence="3">DUF6318 domain-containing protein</fullName>
    </recommendedName>
</protein>
<accession>A0ABU0EFV4</accession>
<evidence type="ECO:0000256" key="1">
    <source>
        <dbReference type="SAM" id="MobiDB-lite"/>
    </source>
</evidence>
<feature type="region of interest" description="Disordered" evidence="1">
    <location>
        <begin position="27"/>
        <end position="61"/>
    </location>
</feature>
<dbReference type="InterPro" id="IPR046281">
    <property type="entry name" value="DUF6318"/>
</dbReference>
<dbReference type="PROSITE" id="PS51257">
    <property type="entry name" value="PROKAR_LIPOPROTEIN"/>
    <property type="match status" value="1"/>
</dbReference>
<dbReference type="EMBL" id="JAUSVB010000003">
    <property type="protein sequence ID" value="MDQ0374150.1"/>
    <property type="molecule type" value="Genomic_DNA"/>
</dbReference>
<feature type="compositionally biased region" description="Pro residues" evidence="1">
    <location>
        <begin position="33"/>
        <end position="50"/>
    </location>
</feature>
<evidence type="ECO:0000313" key="4">
    <source>
        <dbReference type="EMBL" id="MDQ0374150.1"/>
    </source>
</evidence>
<keyword evidence="2" id="KW-0732">Signal</keyword>
<feature type="chain" id="PRO_5046549563" description="DUF6318 domain-containing protein" evidence="2">
    <location>
        <begin position="21"/>
        <end position="193"/>
    </location>
</feature>
<dbReference type="Pfam" id="PF19843">
    <property type="entry name" value="DUF6318"/>
    <property type="match status" value="1"/>
</dbReference>
<organism evidence="4 5">
    <name type="scientific">Cellulomonas humilata</name>
    <dbReference type="NCBI Taxonomy" id="144055"/>
    <lineage>
        <taxon>Bacteria</taxon>
        <taxon>Bacillati</taxon>
        <taxon>Actinomycetota</taxon>
        <taxon>Actinomycetes</taxon>
        <taxon>Micrococcales</taxon>
        <taxon>Cellulomonadaceae</taxon>
        <taxon>Cellulomonas</taxon>
    </lineage>
</organism>
<comment type="caution">
    <text evidence="4">The sequence shown here is derived from an EMBL/GenBank/DDBJ whole genome shotgun (WGS) entry which is preliminary data.</text>
</comment>
<proteinExistence type="predicted"/>
<feature type="signal peptide" evidence="2">
    <location>
        <begin position="1"/>
        <end position="20"/>
    </location>
</feature>
<evidence type="ECO:0000259" key="3">
    <source>
        <dbReference type="Pfam" id="PF19843"/>
    </source>
</evidence>